<evidence type="ECO:0000313" key="3">
    <source>
        <dbReference type="Proteomes" id="UP000034013"/>
    </source>
</evidence>
<gene>
    <name evidence="2" type="ORF">UU16_C0037G0006</name>
</gene>
<comment type="caution">
    <text evidence="2">The sequence shown here is derived from an EMBL/GenBank/DDBJ whole genome shotgun (WGS) entry which is preliminary data.</text>
</comment>
<protein>
    <submittedName>
        <fullName evidence="2">Uncharacterized protein</fullName>
    </submittedName>
</protein>
<evidence type="ECO:0000313" key="2">
    <source>
        <dbReference type="EMBL" id="KKR72736.1"/>
    </source>
</evidence>
<name>A0A0G0TD52_9BACT</name>
<keyword evidence="1" id="KW-1133">Transmembrane helix</keyword>
<organism evidence="2 3">
    <name type="scientific">Candidatus Woesebacteria bacterium GW2011_GWA2_40_7</name>
    <dbReference type="NCBI Taxonomy" id="1618562"/>
    <lineage>
        <taxon>Bacteria</taxon>
        <taxon>Candidatus Woeseibacteriota</taxon>
    </lineage>
</organism>
<dbReference type="AlphaFoldDB" id="A0A0G0TD52"/>
<reference evidence="2 3" key="1">
    <citation type="journal article" date="2015" name="Nature">
        <title>rRNA introns, odd ribosomes, and small enigmatic genomes across a large radiation of phyla.</title>
        <authorList>
            <person name="Brown C.T."/>
            <person name="Hug L.A."/>
            <person name="Thomas B.C."/>
            <person name="Sharon I."/>
            <person name="Castelle C.J."/>
            <person name="Singh A."/>
            <person name="Wilkins M.J."/>
            <person name="Williams K.H."/>
            <person name="Banfield J.F."/>
        </authorList>
    </citation>
    <scope>NUCLEOTIDE SEQUENCE [LARGE SCALE GENOMIC DNA]</scope>
</reference>
<sequence>MQNSDSDFFGRQGDEKILYVVRPHPLATTAALIKIYIISLAIFFVLVVLGSQIRVVSSIFYVGLQQIPEHLPGMR</sequence>
<dbReference type="Proteomes" id="UP000034013">
    <property type="component" value="Unassembled WGS sequence"/>
</dbReference>
<feature type="transmembrane region" description="Helical" evidence="1">
    <location>
        <begin position="26"/>
        <end position="49"/>
    </location>
</feature>
<keyword evidence="1" id="KW-0812">Transmembrane</keyword>
<dbReference type="EMBL" id="LBZO01000037">
    <property type="protein sequence ID" value="KKR72736.1"/>
    <property type="molecule type" value="Genomic_DNA"/>
</dbReference>
<proteinExistence type="predicted"/>
<keyword evidence="1" id="KW-0472">Membrane</keyword>
<evidence type="ECO:0000256" key="1">
    <source>
        <dbReference type="SAM" id="Phobius"/>
    </source>
</evidence>
<accession>A0A0G0TD52</accession>